<feature type="domain" description="Flagellar basal body rod protein N-terminal" evidence="8">
    <location>
        <begin position="8"/>
        <end position="38"/>
    </location>
</feature>
<dbReference type="InterPro" id="IPR001444">
    <property type="entry name" value="Flag_bb_rod_N"/>
</dbReference>
<evidence type="ECO:0000259" key="8">
    <source>
        <dbReference type="Pfam" id="PF00460"/>
    </source>
</evidence>
<keyword evidence="6 7" id="KW-0975">Bacterial flagellum</keyword>
<keyword evidence="10" id="KW-0969">Cilium</keyword>
<dbReference type="InterPro" id="IPR053927">
    <property type="entry name" value="FlgK_helical"/>
</dbReference>
<evidence type="ECO:0000256" key="2">
    <source>
        <dbReference type="ARBA" id="ARBA00004613"/>
    </source>
</evidence>
<evidence type="ECO:0000256" key="1">
    <source>
        <dbReference type="ARBA" id="ARBA00004365"/>
    </source>
</evidence>
<evidence type="ECO:0000256" key="7">
    <source>
        <dbReference type="RuleBase" id="RU362065"/>
    </source>
</evidence>
<dbReference type="PRINTS" id="PR01005">
    <property type="entry name" value="FLGHOOKAP1"/>
</dbReference>
<dbReference type="Pfam" id="PF00460">
    <property type="entry name" value="Flg_bb_rod"/>
    <property type="match status" value="1"/>
</dbReference>
<reference evidence="10" key="2">
    <citation type="submission" date="2021-04" db="EMBL/GenBank/DDBJ databases">
        <authorList>
            <person name="Gilroy R."/>
        </authorList>
    </citation>
    <scope>NUCLEOTIDE SEQUENCE</scope>
    <source>
        <strain evidence="10">CHK171-505</strain>
    </source>
</reference>
<feature type="domain" description="Flagellar hook-associated protein FlgK helical" evidence="9">
    <location>
        <begin position="96"/>
        <end position="213"/>
    </location>
</feature>
<dbReference type="GO" id="GO:0009424">
    <property type="term" value="C:bacterial-type flagellum hook"/>
    <property type="evidence" value="ECO:0007669"/>
    <property type="project" value="UniProtKB-UniRule"/>
</dbReference>
<evidence type="ECO:0000256" key="6">
    <source>
        <dbReference type="ARBA" id="ARBA00023143"/>
    </source>
</evidence>
<organism evidence="10 11">
    <name type="scientific">Candidatus Jeotgalibaca merdavium</name>
    <dbReference type="NCBI Taxonomy" id="2838627"/>
    <lineage>
        <taxon>Bacteria</taxon>
        <taxon>Bacillati</taxon>
        <taxon>Bacillota</taxon>
        <taxon>Bacilli</taxon>
        <taxon>Lactobacillales</taxon>
        <taxon>Carnobacteriaceae</taxon>
        <taxon>Jeotgalibaca</taxon>
    </lineage>
</organism>
<proteinExistence type="inferred from homology"/>
<dbReference type="GO" id="GO:0005198">
    <property type="term" value="F:structural molecule activity"/>
    <property type="evidence" value="ECO:0007669"/>
    <property type="project" value="UniProtKB-UniRule"/>
</dbReference>
<keyword evidence="10" id="KW-0282">Flagellum</keyword>
<comment type="similarity">
    <text evidence="3 7">Belongs to the flagella basal body rod proteins family.</text>
</comment>
<evidence type="ECO:0000313" key="10">
    <source>
        <dbReference type="EMBL" id="HJA91375.1"/>
    </source>
</evidence>
<evidence type="ECO:0000259" key="9">
    <source>
        <dbReference type="Pfam" id="PF22638"/>
    </source>
</evidence>
<dbReference type="InterPro" id="IPR002371">
    <property type="entry name" value="FlgK"/>
</dbReference>
<accession>A0A9D2I300</accession>
<dbReference type="NCBIfam" id="TIGR02492">
    <property type="entry name" value="flgK_ends"/>
    <property type="match status" value="1"/>
</dbReference>
<protein>
    <recommendedName>
        <fullName evidence="4 7">Flagellar hook-associated protein 1</fullName>
        <shortName evidence="7">HAP1</shortName>
    </recommendedName>
</protein>
<comment type="subcellular location">
    <subcellularLocation>
        <location evidence="1 7">Bacterial flagellum</location>
    </subcellularLocation>
    <subcellularLocation>
        <location evidence="2 7">Secreted</location>
    </subcellularLocation>
</comment>
<dbReference type="PANTHER" id="PTHR30033">
    <property type="entry name" value="FLAGELLAR HOOK-ASSOCIATED PROTEIN 1"/>
    <property type="match status" value="1"/>
</dbReference>
<evidence type="ECO:0000256" key="5">
    <source>
        <dbReference type="ARBA" id="ARBA00022525"/>
    </source>
</evidence>
<dbReference type="Proteomes" id="UP000886856">
    <property type="component" value="Unassembled WGS sequence"/>
</dbReference>
<evidence type="ECO:0000313" key="11">
    <source>
        <dbReference type="Proteomes" id="UP000886856"/>
    </source>
</evidence>
<dbReference type="PANTHER" id="PTHR30033:SF1">
    <property type="entry name" value="FLAGELLAR HOOK-ASSOCIATED PROTEIN 1"/>
    <property type="match status" value="1"/>
</dbReference>
<feature type="non-terminal residue" evidence="10">
    <location>
        <position position="214"/>
    </location>
</feature>
<name>A0A9D2I300_9LACT</name>
<evidence type="ECO:0000256" key="3">
    <source>
        <dbReference type="ARBA" id="ARBA00009677"/>
    </source>
</evidence>
<dbReference type="AlphaFoldDB" id="A0A9D2I300"/>
<keyword evidence="5 7" id="KW-0964">Secreted</keyword>
<dbReference type="EMBL" id="DWYW01000264">
    <property type="protein sequence ID" value="HJA91375.1"/>
    <property type="molecule type" value="Genomic_DNA"/>
</dbReference>
<keyword evidence="10" id="KW-0966">Cell projection</keyword>
<dbReference type="GO" id="GO:0044780">
    <property type="term" value="P:bacterial-type flagellum assembly"/>
    <property type="evidence" value="ECO:0007669"/>
    <property type="project" value="InterPro"/>
</dbReference>
<dbReference type="Pfam" id="PF22638">
    <property type="entry name" value="FlgK_D1"/>
    <property type="match status" value="1"/>
</dbReference>
<gene>
    <name evidence="7 10" type="primary">flgK</name>
    <name evidence="10" type="ORF">H9948_11360</name>
</gene>
<comment type="caution">
    <text evidence="10">The sequence shown here is derived from an EMBL/GenBank/DDBJ whole genome shotgun (WGS) entry which is preliminary data.</text>
</comment>
<sequence length="214" mass="23582">MSGLFGTLNIGTRGMAASQTALQTTSHNLANMNTDGYTRQRVNFEAENPYHLGGVGQIGTGVKLSGVVRVIDDYVTKQIQQESGSYNRYAQKSEILSKLEMIFNEPSETGLSNGLSKFYSAWNYLGSNPELPTAKTMVSQEAQSLADTLTHMSNQIEGVQADTVYAIQKDVMDFNNKIEQLNTLNQQIFNVTVKGDTPNDLLDQRDRLTTELAS</sequence>
<evidence type="ECO:0000256" key="4">
    <source>
        <dbReference type="ARBA" id="ARBA00016244"/>
    </source>
</evidence>
<reference evidence="10" key="1">
    <citation type="journal article" date="2021" name="PeerJ">
        <title>Extensive microbial diversity within the chicken gut microbiome revealed by metagenomics and culture.</title>
        <authorList>
            <person name="Gilroy R."/>
            <person name="Ravi A."/>
            <person name="Getino M."/>
            <person name="Pursley I."/>
            <person name="Horton D.L."/>
            <person name="Alikhan N.F."/>
            <person name="Baker D."/>
            <person name="Gharbi K."/>
            <person name="Hall N."/>
            <person name="Watson M."/>
            <person name="Adriaenssens E.M."/>
            <person name="Foster-Nyarko E."/>
            <person name="Jarju S."/>
            <person name="Secka A."/>
            <person name="Antonio M."/>
            <person name="Oren A."/>
            <person name="Chaudhuri R.R."/>
            <person name="La Ragione R."/>
            <person name="Hildebrand F."/>
            <person name="Pallen M.J."/>
        </authorList>
    </citation>
    <scope>NUCLEOTIDE SEQUENCE</scope>
    <source>
        <strain evidence="10">CHK171-505</strain>
    </source>
</reference>
<dbReference type="GO" id="GO:0005576">
    <property type="term" value="C:extracellular region"/>
    <property type="evidence" value="ECO:0007669"/>
    <property type="project" value="UniProtKB-SubCell"/>
</dbReference>